<organism evidence="1 2">
    <name type="scientific">Daphnia magna</name>
    <dbReference type="NCBI Taxonomy" id="35525"/>
    <lineage>
        <taxon>Eukaryota</taxon>
        <taxon>Metazoa</taxon>
        <taxon>Ecdysozoa</taxon>
        <taxon>Arthropoda</taxon>
        <taxon>Crustacea</taxon>
        <taxon>Branchiopoda</taxon>
        <taxon>Diplostraca</taxon>
        <taxon>Cladocera</taxon>
        <taxon>Anomopoda</taxon>
        <taxon>Daphniidae</taxon>
        <taxon>Daphnia</taxon>
    </lineage>
</organism>
<evidence type="ECO:0000313" key="2">
    <source>
        <dbReference type="Proteomes" id="UP001234178"/>
    </source>
</evidence>
<dbReference type="Proteomes" id="UP001234178">
    <property type="component" value="Unassembled WGS sequence"/>
</dbReference>
<sequence>MFPPDLATVCDAVVEEEKWLFDTRGCGAALEVGRSIHLDFFPTKKPSAMEESDENCAQLSLP</sequence>
<proteinExistence type="predicted"/>
<accession>A0ABQ9ZRI2</accession>
<name>A0ABQ9ZRI2_9CRUS</name>
<reference evidence="1 2" key="1">
    <citation type="journal article" date="2023" name="Nucleic Acids Res.">
        <title>The hologenome of Daphnia magna reveals possible DNA methylation and microbiome-mediated evolution of the host genome.</title>
        <authorList>
            <person name="Chaturvedi A."/>
            <person name="Li X."/>
            <person name="Dhandapani V."/>
            <person name="Marshall H."/>
            <person name="Kissane S."/>
            <person name="Cuenca-Cambronero M."/>
            <person name="Asole G."/>
            <person name="Calvet F."/>
            <person name="Ruiz-Romero M."/>
            <person name="Marangio P."/>
            <person name="Guigo R."/>
            <person name="Rago D."/>
            <person name="Mirbahai L."/>
            <person name="Eastwood N."/>
            <person name="Colbourne J.K."/>
            <person name="Zhou J."/>
            <person name="Mallon E."/>
            <person name="Orsini L."/>
        </authorList>
    </citation>
    <scope>NUCLEOTIDE SEQUENCE [LARGE SCALE GENOMIC DNA]</scope>
    <source>
        <strain evidence="1">LRV0_1</strain>
    </source>
</reference>
<comment type="caution">
    <text evidence="1">The sequence shown here is derived from an EMBL/GenBank/DDBJ whole genome shotgun (WGS) entry which is preliminary data.</text>
</comment>
<evidence type="ECO:0000313" key="1">
    <source>
        <dbReference type="EMBL" id="KAK4015529.1"/>
    </source>
</evidence>
<protein>
    <submittedName>
        <fullName evidence="1">Uncharacterized protein</fullName>
    </submittedName>
</protein>
<dbReference type="EMBL" id="JAOYFB010000005">
    <property type="protein sequence ID" value="KAK4015529.1"/>
    <property type="molecule type" value="Genomic_DNA"/>
</dbReference>
<gene>
    <name evidence="1" type="ORF">OUZ56_030505</name>
</gene>
<keyword evidence="2" id="KW-1185">Reference proteome</keyword>